<feature type="signal peptide" evidence="1">
    <location>
        <begin position="1"/>
        <end position="18"/>
    </location>
</feature>
<evidence type="ECO:0000313" key="2">
    <source>
        <dbReference type="EMBL" id="KAK0381204.1"/>
    </source>
</evidence>
<evidence type="ECO:0000256" key="1">
    <source>
        <dbReference type="SAM" id="SignalP"/>
    </source>
</evidence>
<keyword evidence="3" id="KW-1185">Reference proteome</keyword>
<sequence>MRLATLVTVLSISTTAQACSGYKYCHCYDSDGTPNDSATSTVCTKAGYQTKYNSDLGHYECYYHSETLFKNIGQSNCGMRERCIKAGATGKDSSCRGKV</sequence>
<reference evidence="2" key="1">
    <citation type="submission" date="2023-04" db="EMBL/GenBank/DDBJ databases">
        <title>Colletotrichum limetticola genome sequence.</title>
        <authorList>
            <person name="Baroncelli R."/>
        </authorList>
    </citation>
    <scope>NUCLEOTIDE SEQUENCE</scope>
    <source>
        <strain evidence="2">KLA-Anderson</strain>
    </source>
</reference>
<gene>
    <name evidence="2" type="ORF">CLIM01_01443</name>
</gene>
<dbReference type="Proteomes" id="UP001169217">
    <property type="component" value="Unassembled WGS sequence"/>
</dbReference>
<feature type="chain" id="PRO_5046065212" evidence="1">
    <location>
        <begin position="19"/>
        <end position="99"/>
    </location>
</feature>
<evidence type="ECO:0000313" key="3">
    <source>
        <dbReference type="Proteomes" id="UP001169217"/>
    </source>
</evidence>
<organism evidence="2 3">
    <name type="scientific">Colletotrichum limetticola</name>
    <dbReference type="NCBI Taxonomy" id="1209924"/>
    <lineage>
        <taxon>Eukaryota</taxon>
        <taxon>Fungi</taxon>
        <taxon>Dikarya</taxon>
        <taxon>Ascomycota</taxon>
        <taxon>Pezizomycotina</taxon>
        <taxon>Sordariomycetes</taxon>
        <taxon>Hypocreomycetidae</taxon>
        <taxon>Glomerellales</taxon>
        <taxon>Glomerellaceae</taxon>
        <taxon>Colletotrichum</taxon>
        <taxon>Colletotrichum acutatum species complex</taxon>
    </lineage>
</organism>
<comment type="caution">
    <text evidence="2">The sequence shown here is derived from an EMBL/GenBank/DDBJ whole genome shotgun (WGS) entry which is preliminary data.</text>
</comment>
<proteinExistence type="predicted"/>
<accession>A0ABQ9QBM6</accession>
<protein>
    <submittedName>
        <fullName evidence="2">Uncharacterized protein</fullName>
    </submittedName>
</protein>
<keyword evidence="1" id="KW-0732">Signal</keyword>
<dbReference type="EMBL" id="JARUPT010000024">
    <property type="protein sequence ID" value="KAK0381204.1"/>
    <property type="molecule type" value="Genomic_DNA"/>
</dbReference>
<name>A0ABQ9QBM6_9PEZI</name>
<dbReference type="PROSITE" id="PS51257">
    <property type="entry name" value="PROKAR_LIPOPROTEIN"/>
    <property type="match status" value="1"/>
</dbReference>